<gene>
    <name evidence="1" type="ORF">PBRASI_LOCUS9252</name>
</gene>
<comment type="caution">
    <text evidence="1">The sequence shown here is derived from an EMBL/GenBank/DDBJ whole genome shotgun (WGS) entry which is preliminary data.</text>
</comment>
<evidence type="ECO:0000313" key="1">
    <source>
        <dbReference type="EMBL" id="CAG8631001.1"/>
    </source>
</evidence>
<dbReference type="OrthoDB" id="2448116at2759"/>
<evidence type="ECO:0000313" key="2">
    <source>
        <dbReference type="Proteomes" id="UP000789739"/>
    </source>
</evidence>
<protein>
    <submittedName>
        <fullName evidence="1">8009_t:CDS:1</fullName>
    </submittedName>
</protein>
<accession>A0A9N9D9L2</accession>
<feature type="non-terminal residue" evidence="1">
    <location>
        <position position="104"/>
    </location>
</feature>
<organism evidence="1 2">
    <name type="scientific">Paraglomus brasilianum</name>
    <dbReference type="NCBI Taxonomy" id="144538"/>
    <lineage>
        <taxon>Eukaryota</taxon>
        <taxon>Fungi</taxon>
        <taxon>Fungi incertae sedis</taxon>
        <taxon>Mucoromycota</taxon>
        <taxon>Glomeromycotina</taxon>
        <taxon>Glomeromycetes</taxon>
        <taxon>Paraglomerales</taxon>
        <taxon>Paraglomeraceae</taxon>
        <taxon>Paraglomus</taxon>
    </lineage>
</organism>
<reference evidence="1" key="1">
    <citation type="submission" date="2021-06" db="EMBL/GenBank/DDBJ databases">
        <authorList>
            <person name="Kallberg Y."/>
            <person name="Tangrot J."/>
            <person name="Rosling A."/>
        </authorList>
    </citation>
    <scope>NUCLEOTIDE SEQUENCE</scope>
    <source>
        <strain evidence="1">BR232B</strain>
    </source>
</reference>
<name>A0A9N9D9L2_9GLOM</name>
<sequence length="104" mass="11757">MSRKIIPTMSFQPLQKGSSPSLLHVGPLKVLVIRRVTKFGNYDENLKQSFISSAIHSFILDVEDEVVLKHFNKEEMEEISQTPGPVILELAENVTDCLNKFVSK</sequence>
<proteinExistence type="predicted"/>
<dbReference type="AlphaFoldDB" id="A0A9N9D9L2"/>
<keyword evidence="2" id="KW-1185">Reference proteome</keyword>
<dbReference type="EMBL" id="CAJVPI010001930">
    <property type="protein sequence ID" value="CAG8631001.1"/>
    <property type="molecule type" value="Genomic_DNA"/>
</dbReference>
<dbReference type="Proteomes" id="UP000789739">
    <property type="component" value="Unassembled WGS sequence"/>
</dbReference>